<feature type="signal peptide" evidence="1">
    <location>
        <begin position="1"/>
        <end position="24"/>
    </location>
</feature>
<evidence type="ECO:0000313" key="3">
    <source>
        <dbReference type="Proteomes" id="UP001501321"/>
    </source>
</evidence>
<dbReference type="EMBL" id="BAABFC010000001">
    <property type="protein sequence ID" value="GAA4492370.1"/>
    <property type="molecule type" value="Genomic_DNA"/>
</dbReference>
<organism evidence="2 3">
    <name type="scientific">Pseudaeromonas paramecii</name>
    <dbReference type="NCBI Taxonomy" id="2138166"/>
    <lineage>
        <taxon>Bacteria</taxon>
        <taxon>Pseudomonadati</taxon>
        <taxon>Pseudomonadota</taxon>
        <taxon>Gammaproteobacteria</taxon>
        <taxon>Aeromonadales</taxon>
        <taxon>Aeromonadaceae</taxon>
        <taxon>Pseudaeromonas</taxon>
    </lineage>
</organism>
<comment type="caution">
    <text evidence="2">The sequence shown here is derived from an EMBL/GenBank/DDBJ whole genome shotgun (WGS) entry which is preliminary data.</text>
</comment>
<reference evidence="3" key="1">
    <citation type="journal article" date="2019" name="Int. J. Syst. Evol. Microbiol.">
        <title>The Global Catalogue of Microorganisms (GCM) 10K type strain sequencing project: providing services to taxonomists for standard genome sequencing and annotation.</title>
        <authorList>
            <consortium name="The Broad Institute Genomics Platform"/>
            <consortium name="The Broad Institute Genome Sequencing Center for Infectious Disease"/>
            <person name="Wu L."/>
            <person name="Ma J."/>
        </authorList>
    </citation>
    <scope>NUCLEOTIDE SEQUENCE [LARGE SCALE GENOMIC DNA]</scope>
    <source>
        <strain evidence="3">JCM 32226</strain>
    </source>
</reference>
<dbReference type="Proteomes" id="UP001501321">
    <property type="component" value="Unassembled WGS sequence"/>
</dbReference>
<name>A0ABP8PVL8_9GAMM</name>
<sequence>MTQLRFSLRLLSLAGLLFGAFAWAGESDYQSFAARWAQANYQQSGDAKEAALAQLSEEVRAASAAAPQDLALKTWAGIIIGSYAGAKGGLGALGLAKEAKADYEAVIAQDPSTLQGSALTSLGVLYYKVPGWPLGFGDDKLAAKMLMEGLKYNPHGIDSNYFYADYLASQGQKPQAMAFLAKALKAQPRPGREVADAGRRQEIQALQQRLQQ</sequence>
<dbReference type="SUPFAM" id="SSF48452">
    <property type="entry name" value="TPR-like"/>
    <property type="match status" value="1"/>
</dbReference>
<dbReference type="RefSeq" id="WP_345008923.1">
    <property type="nucleotide sequence ID" value="NZ_BAABFC010000001.1"/>
</dbReference>
<dbReference type="InterPro" id="IPR011990">
    <property type="entry name" value="TPR-like_helical_dom_sf"/>
</dbReference>
<proteinExistence type="predicted"/>
<keyword evidence="3" id="KW-1185">Reference proteome</keyword>
<protein>
    <recommendedName>
        <fullName evidence="4">Tetratricopeptide repeat protein</fullName>
    </recommendedName>
</protein>
<accession>A0ABP8PVL8</accession>
<dbReference type="Gene3D" id="1.25.40.10">
    <property type="entry name" value="Tetratricopeptide repeat domain"/>
    <property type="match status" value="1"/>
</dbReference>
<keyword evidence="1" id="KW-0732">Signal</keyword>
<evidence type="ECO:0000313" key="2">
    <source>
        <dbReference type="EMBL" id="GAA4492370.1"/>
    </source>
</evidence>
<gene>
    <name evidence="2" type="ORF">GCM10023095_00740</name>
</gene>
<evidence type="ECO:0008006" key="4">
    <source>
        <dbReference type="Google" id="ProtNLM"/>
    </source>
</evidence>
<evidence type="ECO:0000256" key="1">
    <source>
        <dbReference type="SAM" id="SignalP"/>
    </source>
</evidence>
<feature type="chain" id="PRO_5046926549" description="Tetratricopeptide repeat protein" evidence="1">
    <location>
        <begin position="25"/>
        <end position="212"/>
    </location>
</feature>